<dbReference type="GO" id="GO:0016829">
    <property type="term" value="F:lyase activity"/>
    <property type="evidence" value="ECO:0007669"/>
    <property type="project" value="UniProtKB-KW"/>
</dbReference>
<sequence length="134" mass="14316">MLLYTTLGTNDLPRAARFYDAIMGVLGQPRLDTGSEDWVAWGRDYDQGFGLWLTAPFDGAPATPGNGAMQAFKAESAAQVRDWHAAGLTAGGRDEGAPGTRPAYGPGFYVAYLRDPDGNKLACVFHRHDPAVAA</sequence>
<evidence type="ECO:0000259" key="1">
    <source>
        <dbReference type="PROSITE" id="PS51819"/>
    </source>
</evidence>
<reference evidence="2 3" key="1">
    <citation type="journal article" date="2011" name="Syst. Appl. Microbiol.">
        <title>Defluviimonas denitrificans gen. nov., sp. nov., and Pararhodobacter aggregans gen. nov., sp. nov., non-phototrophic Rhodobacteraceae from the biofilter of a marine aquaculture.</title>
        <authorList>
            <person name="Foesel B.U."/>
            <person name="Drake H.L."/>
            <person name="Schramm A."/>
        </authorList>
    </citation>
    <scope>NUCLEOTIDE SEQUENCE [LARGE SCALE GENOMIC DNA]</scope>
    <source>
        <strain evidence="2 3">D1-19</strain>
    </source>
</reference>
<dbReference type="Gene3D" id="3.10.180.10">
    <property type="entry name" value="2,3-Dihydroxybiphenyl 1,2-Dioxygenase, domain 1"/>
    <property type="match status" value="1"/>
</dbReference>
<dbReference type="InterPro" id="IPR029068">
    <property type="entry name" value="Glyas_Bleomycin-R_OHBP_Dase"/>
</dbReference>
<dbReference type="Pfam" id="PF00903">
    <property type="entry name" value="Glyoxalase"/>
    <property type="match status" value="1"/>
</dbReference>
<dbReference type="EMBL" id="QDDR01000007">
    <property type="protein sequence ID" value="PVE46828.1"/>
    <property type="molecule type" value="Genomic_DNA"/>
</dbReference>
<comment type="caution">
    <text evidence="2">The sequence shown here is derived from an EMBL/GenBank/DDBJ whole genome shotgun (WGS) entry which is preliminary data.</text>
</comment>
<dbReference type="PANTHER" id="PTHR35006:SF1">
    <property type="entry name" value="BLL2941 PROTEIN"/>
    <property type="match status" value="1"/>
</dbReference>
<dbReference type="SUPFAM" id="SSF54593">
    <property type="entry name" value="Glyoxalase/Bleomycin resistance protein/Dihydroxybiphenyl dioxygenase"/>
    <property type="match status" value="1"/>
</dbReference>
<dbReference type="Proteomes" id="UP000244810">
    <property type="component" value="Unassembled WGS sequence"/>
</dbReference>
<dbReference type="InterPro" id="IPR037523">
    <property type="entry name" value="VOC_core"/>
</dbReference>
<name>A0A2T7UQD3_9RHOB</name>
<dbReference type="RefSeq" id="WP_107752400.1">
    <property type="nucleotide sequence ID" value="NZ_QBKF01000007.1"/>
</dbReference>
<dbReference type="PROSITE" id="PS51819">
    <property type="entry name" value="VOC"/>
    <property type="match status" value="1"/>
</dbReference>
<feature type="domain" description="VOC" evidence="1">
    <location>
        <begin position="1"/>
        <end position="126"/>
    </location>
</feature>
<organism evidence="2 3">
    <name type="scientific">Pararhodobacter aggregans</name>
    <dbReference type="NCBI Taxonomy" id="404875"/>
    <lineage>
        <taxon>Bacteria</taxon>
        <taxon>Pseudomonadati</taxon>
        <taxon>Pseudomonadota</taxon>
        <taxon>Alphaproteobacteria</taxon>
        <taxon>Rhodobacterales</taxon>
        <taxon>Paracoccaceae</taxon>
        <taxon>Pararhodobacter</taxon>
    </lineage>
</organism>
<keyword evidence="3" id="KW-1185">Reference proteome</keyword>
<gene>
    <name evidence="2" type="ORF">DDE23_14180</name>
</gene>
<dbReference type="InterPro" id="IPR004360">
    <property type="entry name" value="Glyas_Fos-R_dOase_dom"/>
</dbReference>
<keyword evidence="2" id="KW-0456">Lyase</keyword>
<dbReference type="OrthoDB" id="9807407at2"/>
<dbReference type="AlphaFoldDB" id="A0A2T7UQD3"/>
<dbReference type="CDD" id="cd07262">
    <property type="entry name" value="VOC_like"/>
    <property type="match status" value="1"/>
</dbReference>
<accession>A0A2T7UQD3</accession>
<evidence type="ECO:0000313" key="2">
    <source>
        <dbReference type="EMBL" id="PVE46828.1"/>
    </source>
</evidence>
<evidence type="ECO:0000313" key="3">
    <source>
        <dbReference type="Proteomes" id="UP000244810"/>
    </source>
</evidence>
<proteinExistence type="predicted"/>
<protein>
    <submittedName>
        <fullName evidence="2">Lactoylglutathione lyase</fullName>
    </submittedName>
</protein>
<dbReference type="PANTHER" id="PTHR35006">
    <property type="entry name" value="GLYOXALASE FAMILY PROTEIN (AFU_ORTHOLOGUE AFUA_5G14830)"/>
    <property type="match status" value="1"/>
</dbReference>